<reference evidence="3" key="2">
    <citation type="submission" date="2021-04" db="EMBL/GenBank/DDBJ databases">
        <authorList>
            <person name="Gilroy R."/>
        </authorList>
    </citation>
    <scope>NUCLEOTIDE SEQUENCE</scope>
    <source>
        <strain evidence="3">ChiGjej1B1-14440</strain>
    </source>
</reference>
<comment type="caution">
    <text evidence="3">The sequence shown here is derived from an EMBL/GenBank/DDBJ whole genome shotgun (WGS) entry which is preliminary data.</text>
</comment>
<evidence type="ECO:0000256" key="1">
    <source>
        <dbReference type="SAM" id="SignalP"/>
    </source>
</evidence>
<name>A0A9D1XKL1_9FIRM</name>
<evidence type="ECO:0000313" key="4">
    <source>
        <dbReference type="Proteomes" id="UP000886724"/>
    </source>
</evidence>
<feature type="chain" id="PRO_5039395737" description="Cyclophilin-like domain-containing protein" evidence="1">
    <location>
        <begin position="25"/>
        <end position="118"/>
    </location>
</feature>
<dbReference type="InterPro" id="IPR029000">
    <property type="entry name" value="Cyclophilin-like_dom_sf"/>
</dbReference>
<dbReference type="Pfam" id="PF18050">
    <property type="entry name" value="Cyclophil_like2"/>
    <property type="match status" value="1"/>
</dbReference>
<evidence type="ECO:0000313" key="3">
    <source>
        <dbReference type="EMBL" id="HIX81034.1"/>
    </source>
</evidence>
<accession>A0A9D1XKL1</accession>
<dbReference type="InterPro" id="IPR041183">
    <property type="entry name" value="Cyclophilin-like"/>
</dbReference>
<gene>
    <name evidence="3" type="ORF">H9980_03555</name>
</gene>
<proteinExistence type="predicted"/>
<dbReference type="Proteomes" id="UP000886724">
    <property type="component" value="Unassembled WGS sequence"/>
</dbReference>
<protein>
    <recommendedName>
        <fullName evidence="2">Cyclophilin-like domain-containing protein</fullName>
    </recommendedName>
</protein>
<dbReference type="SUPFAM" id="SSF50891">
    <property type="entry name" value="Cyclophilin-like"/>
    <property type="match status" value="1"/>
</dbReference>
<feature type="domain" description="Cyclophilin-like" evidence="2">
    <location>
        <begin position="55"/>
        <end position="118"/>
    </location>
</feature>
<organism evidence="3 4">
    <name type="scientific">Candidatus Erysipelatoclostridium merdavium</name>
    <dbReference type="NCBI Taxonomy" id="2838566"/>
    <lineage>
        <taxon>Bacteria</taxon>
        <taxon>Bacillati</taxon>
        <taxon>Bacillota</taxon>
        <taxon>Erysipelotrichia</taxon>
        <taxon>Erysipelotrichales</taxon>
        <taxon>Erysipelotrichales incertae sedis</taxon>
    </lineage>
</organism>
<dbReference type="AlphaFoldDB" id="A0A9D1XKL1"/>
<keyword evidence="1" id="KW-0732">Signal</keyword>
<evidence type="ECO:0000259" key="2">
    <source>
        <dbReference type="Pfam" id="PF18050"/>
    </source>
</evidence>
<reference evidence="3" key="1">
    <citation type="journal article" date="2021" name="PeerJ">
        <title>Extensive microbial diversity within the chicken gut microbiome revealed by metagenomics and culture.</title>
        <authorList>
            <person name="Gilroy R."/>
            <person name="Ravi A."/>
            <person name="Getino M."/>
            <person name="Pursley I."/>
            <person name="Horton D.L."/>
            <person name="Alikhan N.F."/>
            <person name="Baker D."/>
            <person name="Gharbi K."/>
            <person name="Hall N."/>
            <person name="Watson M."/>
            <person name="Adriaenssens E.M."/>
            <person name="Foster-Nyarko E."/>
            <person name="Jarju S."/>
            <person name="Secka A."/>
            <person name="Antonio M."/>
            <person name="Oren A."/>
            <person name="Chaudhuri R.R."/>
            <person name="La Ragione R."/>
            <person name="Hildebrand F."/>
            <person name="Pallen M.J."/>
        </authorList>
    </citation>
    <scope>NUCLEOTIDE SEQUENCE</scope>
    <source>
        <strain evidence="3">ChiGjej1B1-14440</strain>
    </source>
</reference>
<dbReference type="EMBL" id="DXET01000085">
    <property type="protein sequence ID" value="HIX81034.1"/>
    <property type="molecule type" value="Genomic_DNA"/>
</dbReference>
<feature type="signal peptide" evidence="1">
    <location>
        <begin position="1"/>
        <end position="24"/>
    </location>
</feature>
<sequence>MIKNLIKVLLVISILLINGCQTSANQYDSSDLNNGVQESNIKESKETKSITTIKLQFDDKEIIVELSDNSASKDLVSRLPLDVQFEDFNSTEKISYLDKNLDTSDAPTSCLPVRGTLA</sequence>